<dbReference type="InterPro" id="IPR036969">
    <property type="entry name" value="Citrate_synthase_sf"/>
</dbReference>
<dbReference type="EC" id="2.3.3.16" evidence="3"/>
<comment type="pathway">
    <text evidence="1">Carbohydrate metabolism; tricarboxylic acid cycle; isocitrate from oxaloacetate: step 1/2.</text>
</comment>
<dbReference type="SUPFAM" id="SSF48256">
    <property type="entry name" value="Citrate synthase"/>
    <property type="match status" value="1"/>
</dbReference>
<gene>
    <name evidence="5" type="ORF">Bxe_C1008</name>
</gene>
<dbReference type="Pfam" id="PF00285">
    <property type="entry name" value="Citrate_synt"/>
    <property type="match status" value="1"/>
</dbReference>
<dbReference type="InterPro" id="IPR016142">
    <property type="entry name" value="Citrate_synth-like_lrg_a-sub"/>
</dbReference>
<sequence>MTTRANLTSPKTNDYVSREEALEILAVKMQSFYTYVSRGLIRRLDQPGKKRKLYLKSDVQRLAAKSQARSNTGAKAGDSMRFGNPIIQTWICEITPRGPCYRSRLATDLAAANVSYESVAELLWLGTFRTPEVPWKAEPLPKGLDAWIPLAKSMAGTGNGLQIINLLLAALRALDGNELDTNYDNVIPLARRLIQVLAGVGGFLGEDQQLERFRTGDSVAECFVRGLGFGGRPEVSEAINKALVISAEHELTPPTFAARVCASTGSDLYACVATGILAHMGSLQGGGADGAEVVLEDLLRPARRKMLRQRWATKYDFPGFNHPLYERDPRAVALLDIVRGLKSPHPDASKALKLIDEIEQEVNFYPNITAALVVLCRSLGLPRRAANLLFSVSRSAGWIAHALEQRVAGYMLRPRAKFSSQSDSLTNNV</sequence>
<evidence type="ECO:0000313" key="6">
    <source>
        <dbReference type="Proteomes" id="UP000001817"/>
    </source>
</evidence>
<evidence type="ECO:0000256" key="3">
    <source>
        <dbReference type="ARBA" id="ARBA00012972"/>
    </source>
</evidence>
<dbReference type="GO" id="GO:0005829">
    <property type="term" value="C:cytosol"/>
    <property type="evidence" value="ECO:0007669"/>
    <property type="project" value="TreeGrafter"/>
</dbReference>
<dbReference type="PANTHER" id="PTHR11739">
    <property type="entry name" value="CITRATE SYNTHASE"/>
    <property type="match status" value="1"/>
</dbReference>
<accession>Q13GA8</accession>
<dbReference type="OrthoDB" id="9800864at2"/>
<evidence type="ECO:0000256" key="4">
    <source>
        <dbReference type="ARBA" id="ARBA00022679"/>
    </source>
</evidence>
<dbReference type="Gene3D" id="1.10.580.10">
    <property type="entry name" value="Citrate Synthase, domain 1"/>
    <property type="match status" value="1"/>
</dbReference>
<evidence type="ECO:0000256" key="2">
    <source>
        <dbReference type="ARBA" id="ARBA00010566"/>
    </source>
</evidence>
<keyword evidence="4" id="KW-0808">Transferase</keyword>
<dbReference type="RefSeq" id="WP_011494128.1">
    <property type="nucleotide sequence ID" value="NC_007953.1"/>
</dbReference>
<dbReference type="STRING" id="266265.Bxe_C1008"/>
<dbReference type="InterPro" id="IPR002020">
    <property type="entry name" value="Citrate_synthase"/>
</dbReference>
<dbReference type="Proteomes" id="UP000001817">
    <property type="component" value="Chromosome 3"/>
</dbReference>
<dbReference type="Gene3D" id="1.10.230.10">
    <property type="entry name" value="Cytochrome P450-Terp, domain 2"/>
    <property type="match status" value="1"/>
</dbReference>
<dbReference type="GO" id="GO:0005975">
    <property type="term" value="P:carbohydrate metabolic process"/>
    <property type="evidence" value="ECO:0007669"/>
    <property type="project" value="TreeGrafter"/>
</dbReference>
<dbReference type="eggNOG" id="COG0372">
    <property type="taxonomic scope" value="Bacteria"/>
</dbReference>
<dbReference type="KEGG" id="bxe:Bxe_C1008"/>
<dbReference type="GO" id="GO:0036440">
    <property type="term" value="F:citrate synthase activity"/>
    <property type="evidence" value="ECO:0007669"/>
    <property type="project" value="UniProtKB-EC"/>
</dbReference>
<dbReference type="CDD" id="cd06102">
    <property type="entry name" value="citrate_synt_like_2"/>
    <property type="match status" value="1"/>
</dbReference>
<proteinExistence type="inferred from homology"/>
<dbReference type="AlphaFoldDB" id="Q13GA8"/>
<dbReference type="UniPathway" id="UPA00223">
    <property type="reaction ID" value="UER00717"/>
</dbReference>
<comment type="similarity">
    <text evidence="2">Belongs to the citrate synthase family.</text>
</comment>
<evidence type="ECO:0000313" key="5">
    <source>
        <dbReference type="EMBL" id="ABE36881.1"/>
    </source>
</evidence>
<evidence type="ECO:0000256" key="1">
    <source>
        <dbReference type="ARBA" id="ARBA00004751"/>
    </source>
</evidence>
<dbReference type="GO" id="GO:0006099">
    <property type="term" value="P:tricarboxylic acid cycle"/>
    <property type="evidence" value="ECO:0007669"/>
    <property type="project" value="UniProtKB-UniPathway"/>
</dbReference>
<dbReference type="PANTHER" id="PTHR11739:SF4">
    <property type="entry name" value="CITRATE SYNTHASE, PEROXISOMAL"/>
    <property type="match status" value="1"/>
</dbReference>
<reference evidence="5 6" key="1">
    <citation type="journal article" date="2006" name="Proc. Natl. Acad. Sci. U.S.A.">
        <title>Burkholderia xenovorans LB400 harbors a multi-replicon, 9.73-Mbp genome shaped for versatility.</title>
        <authorList>
            <person name="Chain P.S."/>
            <person name="Denef V.J."/>
            <person name="Konstantinidis K.T."/>
            <person name="Vergez L.M."/>
            <person name="Agullo L."/>
            <person name="Reyes V.L."/>
            <person name="Hauser L."/>
            <person name="Cordova M."/>
            <person name="Gomez L."/>
            <person name="Gonzalez M."/>
            <person name="Land M."/>
            <person name="Lao V."/>
            <person name="Larimer F."/>
            <person name="LiPuma J.J."/>
            <person name="Mahenthiralingam E."/>
            <person name="Malfatti S.A."/>
            <person name="Marx C.J."/>
            <person name="Parnell J.J."/>
            <person name="Ramette A."/>
            <person name="Richardson P."/>
            <person name="Seeger M."/>
            <person name="Smith D."/>
            <person name="Spilker T."/>
            <person name="Sul W.J."/>
            <person name="Tsoi T.V."/>
            <person name="Ulrich L.E."/>
            <person name="Zhulin I.B."/>
            <person name="Tiedje J.M."/>
        </authorList>
    </citation>
    <scope>NUCLEOTIDE SEQUENCE [LARGE SCALE GENOMIC DNA]</scope>
    <source>
        <strain evidence="5 6">LB400</strain>
    </source>
</reference>
<dbReference type="EMBL" id="CP000272">
    <property type="protein sequence ID" value="ABE36881.1"/>
    <property type="molecule type" value="Genomic_DNA"/>
</dbReference>
<dbReference type="InterPro" id="IPR016143">
    <property type="entry name" value="Citrate_synth-like_sm_a-sub"/>
</dbReference>
<organism evidence="5 6">
    <name type="scientific">Paraburkholderia xenovorans (strain LB400)</name>
    <dbReference type="NCBI Taxonomy" id="266265"/>
    <lineage>
        <taxon>Bacteria</taxon>
        <taxon>Pseudomonadati</taxon>
        <taxon>Pseudomonadota</taxon>
        <taxon>Betaproteobacteria</taxon>
        <taxon>Burkholderiales</taxon>
        <taxon>Burkholderiaceae</taxon>
        <taxon>Paraburkholderia</taxon>
    </lineage>
</organism>
<dbReference type="PRINTS" id="PR00143">
    <property type="entry name" value="CITRTSNTHASE"/>
</dbReference>
<protein>
    <recommendedName>
        <fullName evidence="3">citrate synthase (unknown stereospecificity)</fullName>
        <ecNumber evidence="3">2.3.3.16</ecNumber>
    </recommendedName>
</protein>
<keyword evidence="6" id="KW-1185">Reference proteome</keyword>
<name>Q13GA8_PARXL</name>